<evidence type="ECO:0000256" key="3">
    <source>
        <dbReference type="ARBA" id="ARBA00023125"/>
    </source>
</evidence>
<dbReference type="SMART" id="SM00448">
    <property type="entry name" value="REC"/>
    <property type="match status" value="1"/>
</dbReference>
<evidence type="ECO:0000313" key="8">
    <source>
        <dbReference type="EMBL" id="ABC76102.1"/>
    </source>
</evidence>
<dbReference type="InterPro" id="IPR001789">
    <property type="entry name" value="Sig_transdc_resp-reg_receiver"/>
</dbReference>
<dbReference type="PRINTS" id="PR00038">
    <property type="entry name" value="HTHLUXR"/>
</dbReference>
<dbReference type="GO" id="GO:0000160">
    <property type="term" value="P:phosphorelay signal transduction system"/>
    <property type="evidence" value="ECO:0007669"/>
    <property type="project" value="InterPro"/>
</dbReference>
<dbReference type="OrthoDB" id="9780312at2"/>
<keyword evidence="4" id="KW-0804">Transcription</keyword>
<dbReference type="Gene3D" id="3.40.50.2300">
    <property type="match status" value="1"/>
</dbReference>
<evidence type="ECO:0000256" key="5">
    <source>
        <dbReference type="PROSITE-ProRule" id="PRU00169"/>
    </source>
</evidence>
<feature type="domain" description="HTH luxR-type" evidence="6">
    <location>
        <begin position="147"/>
        <end position="212"/>
    </location>
</feature>
<dbReference type="AlphaFoldDB" id="Q2LQN8"/>
<dbReference type="PROSITE" id="PS50110">
    <property type="entry name" value="RESPONSE_REGULATORY"/>
    <property type="match status" value="1"/>
</dbReference>
<dbReference type="SUPFAM" id="SSF46894">
    <property type="entry name" value="C-terminal effector domain of the bipartite response regulators"/>
    <property type="match status" value="1"/>
</dbReference>
<dbReference type="PROSITE" id="PS00622">
    <property type="entry name" value="HTH_LUXR_1"/>
    <property type="match status" value="1"/>
</dbReference>
<dbReference type="PROSITE" id="PS50043">
    <property type="entry name" value="HTH_LUXR_2"/>
    <property type="match status" value="1"/>
</dbReference>
<dbReference type="PANTHER" id="PTHR43214:SF41">
    <property type="entry name" value="NITRATE_NITRITE RESPONSE REGULATOR PROTEIN NARP"/>
    <property type="match status" value="1"/>
</dbReference>
<accession>Q2LQN8</accession>
<evidence type="ECO:0000259" key="6">
    <source>
        <dbReference type="PROSITE" id="PS50043"/>
    </source>
</evidence>
<reference evidence="8 9" key="1">
    <citation type="journal article" date="2007" name="Proc. Natl. Acad. Sci. U.S.A.">
        <title>The genome of Syntrophus aciditrophicus: life at the thermodynamic limit of microbial growth.</title>
        <authorList>
            <person name="McInerney M.J."/>
            <person name="Rohlin L."/>
            <person name="Mouttaki H."/>
            <person name="Kim U."/>
            <person name="Krupp R.S."/>
            <person name="Rios-Hernandez L."/>
            <person name="Sieber J."/>
            <person name="Struchtemeyer C.G."/>
            <person name="Bhattacharyya A."/>
            <person name="Campbell J.W."/>
            <person name="Gunsalus R.P."/>
        </authorList>
    </citation>
    <scope>NUCLEOTIDE SEQUENCE [LARGE SCALE GENOMIC DNA]</scope>
    <source>
        <strain evidence="8 9">SB</strain>
    </source>
</reference>
<dbReference type="CDD" id="cd17535">
    <property type="entry name" value="REC_NarL-like"/>
    <property type="match status" value="1"/>
</dbReference>
<dbReference type="SUPFAM" id="SSF52172">
    <property type="entry name" value="CheY-like"/>
    <property type="match status" value="1"/>
</dbReference>
<dbReference type="InterPro" id="IPR058245">
    <property type="entry name" value="NreC/VraR/RcsB-like_REC"/>
</dbReference>
<keyword evidence="1 5" id="KW-0597">Phosphoprotein</keyword>
<dbReference type="InterPro" id="IPR000792">
    <property type="entry name" value="Tscrpt_reg_LuxR_C"/>
</dbReference>
<dbReference type="InterPro" id="IPR039420">
    <property type="entry name" value="WalR-like"/>
</dbReference>
<gene>
    <name evidence="8" type="ORF">SYN_02588</name>
</gene>
<dbReference type="InParanoid" id="Q2LQN8"/>
<dbReference type="EMBL" id="CP000252">
    <property type="protein sequence ID" value="ABC76102.1"/>
    <property type="molecule type" value="Genomic_DNA"/>
</dbReference>
<dbReference type="STRING" id="56780.SYN_02588"/>
<dbReference type="Proteomes" id="UP000001933">
    <property type="component" value="Chromosome"/>
</dbReference>
<dbReference type="InterPro" id="IPR016032">
    <property type="entry name" value="Sig_transdc_resp-reg_C-effctor"/>
</dbReference>
<keyword evidence="2" id="KW-0805">Transcription regulation</keyword>
<dbReference type="KEGG" id="sat:SYN_02588"/>
<feature type="modified residue" description="4-aspartylphosphate" evidence="5">
    <location>
        <position position="56"/>
    </location>
</feature>
<keyword evidence="9" id="KW-1185">Reference proteome</keyword>
<proteinExistence type="predicted"/>
<dbReference type="GO" id="GO:0003677">
    <property type="term" value="F:DNA binding"/>
    <property type="evidence" value="ECO:0007669"/>
    <property type="project" value="UniProtKB-KW"/>
</dbReference>
<dbReference type="CDD" id="cd06170">
    <property type="entry name" value="LuxR_C_like"/>
    <property type="match status" value="1"/>
</dbReference>
<protein>
    <submittedName>
        <fullName evidence="8">Response regulator with a HTH DNA-binding domain</fullName>
    </submittedName>
</protein>
<evidence type="ECO:0000259" key="7">
    <source>
        <dbReference type="PROSITE" id="PS50110"/>
    </source>
</evidence>
<dbReference type="RefSeq" id="WP_011416136.1">
    <property type="nucleotide sequence ID" value="NC_007759.1"/>
</dbReference>
<dbReference type="Pfam" id="PF00072">
    <property type="entry name" value="Response_reg"/>
    <property type="match status" value="1"/>
</dbReference>
<evidence type="ECO:0000256" key="4">
    <source>
        <dbReference type="ARBA" id="ARBA00023163"/>
    </source>
</evidence>
<evidence type="ECO:0000256" key="2">
    <source>
        <dbReference type="ARBA" id="ARBA00023015"/>
    </source>
</evidence>
<keyword evidence="3 8" id="KW-0238">DNA-binding</keyword>
<evidence type="ECO:0000256" key="1">
    <source>
        <dbReference type="ARBA" id="ARBA00022553"/>
    </source>
</evidence>
<dbReference type="eggNOG" id="COG2197">
    <property type="taxonomic scope" value="Bacteria"/>
</dbReference>
<name>Q2LQN8_SYNAS</name>
<dbReference type="SMART" id="SM00421">
    <property type="entry name" value="HTH_LUXR"/>
    <property type="match status" value="1"/>
</dbReference>
<dbReference type="PANTHER" id="PTHR43214">
    <property type="entry name" value="TWO-COMPONENT RESPONSE REGULATOR"/>
    <property type="match status" value="1"/>
</dbReference>
<organism evidence="8 9">
    <name type="scientific">Syntrophus aciditrophicus (strain SB)</name>
    <dbReference type="NCBI Taxonomy" id="56780"/>
    <lineage>
        <taxon>Bacteria</taxon>
        <taxon>Pseudomonadati</taxon>
        <taxon>Thermodesulfobacteriota</taxon>
        <taxon>Syntrophia</taxon>
        <taxon>Syntrophales</taxon>
        <taxon>Syntrophaceae</taxon>
        <taxon>Syntrophus</taxon>
    </lineage>
</organism>
<evidence type="ECO:0000313" key="9">
    <source>
        <dbReference type="Proteomes" id="UP000001933"/>
    </source>
</evidence>
<dbReference type="GO" id="GO:0006355">
    <property type="term" value="P:regulation of DNA-templated transcription"/>
    <property type="evidence" value="ECO:0007669"/>
    <property type="project" value="InterPro"/>
</dbReference>
<dbReference type="InterPro" id="IPR011006">
    <property type="entry name" value="CheY-like_superfamily"/>
</dbReference>
<dbReference type="Pfam" id="PF00196">
    <property type="entry name" value="GerE"/>
    <property type="match status" value="1"/>
</dbReference>
<sequence length="216" mass="24291">MTKKRVMIVDDHPILRKGLSMLINQEPDLTVVAEADTAQRALEMIDSHKPDMLIVDISLPGIDGIELIKMVKLNNRDLPSLVVSMHDESLFAERALRAGARGYIMKQEALDKILVAIRRVLAREIFVSDKIATCMLEKLVSSDDKAVSSPIGLLSNRELTVFRMIGQGYKTSQIAEKLHLSIKTIESYRAHIKEKLKLSDGTELLKYAIQWVQNTP</sequence>
<feature type="domain" description="Response regulatory" evidence="7">
    <location>
        <begin position="5"/>
        <end position="121"/>
    </location>
</feature>
<dbReference type="HOGENOM" id="CLU_000445_90_1_7"/>